<organism evidence="8 9">
    <name type="scientific">Stachybotrys elegans</name>
    <dbReference type="NCBI Taxonomy" id="80388"/>
    <lineage>
        <taxon>Eukaryota</taxon>
        <taxon>Fungi</taxon>
        <taxon>Dikarya</taxon>
        <taxon>Ascomycota</taxon>
        <taxon>Pezizomycotina</taxon>
        <taxon>Sordariomycetes</taxon>
        <taxon>Hypocreomycetidae</taxon>
        <taxon>Hypocreales</taxon>
        <taxon>Stachybotryaceae</taxon>
        <taxon>Stachybotrys</taxon>
    </lineage>
</organism>
<dbReference type="PROSITE" id="PS00463">
    <property type="entry name" value="ZN2_CY6_FUNGAL_1"/>
    <property type="match status" value="1"/>
</dbReference>
<dbReference type="Proteomes" id="UP000813444">
    <property type="component" value="Unassembled WGS sequence"/>
</dbReference>
<dbReference type="GO" id="GO:0008270">
    <property type="term" value="F:zinc ion binding"/>
    <property type="evidence" value="ECO:0007669"/>
    <property type="project" value="InterPro"/>
</dbReference>
<evidence type="ECO:0000313" key="9">
    <source>
        <dbReference type="Proteomes" id="UP000813444"/>
    </source>
</evidence>
<protein>
    <recommendedName>
        <fullName evidence="10">Zn(2)-C6 fungal-type domain-containing protein</fullName>
    </recommendedName>
</protein>
<keyword evidence="5" id="KW-0539">Nucleus</keyword>
<feature type="domain" description="SRCR" evidence="7">
    <location>
        <begin position="324"/>
        <end position="375"/>
    </location>
</feature>
<proteinExistence type="predicted"/>
<dbReference type="SUPFAM" id="SSF57701">
    <property type="entry name" value="Zn2/Cys6 DNA-binding domain"/>
    <property type="match status" value="1"/>
</dbReference>
<evidence type="ECO:0008006" key="10">
    <source>
        <dbReference type="Google" id="ProtNLM"/>
    </source>
</evidence>
<accession>A0A8K0SNP1</accession>
<evidence type="ECO:0000313" key="8">
    <source>
        <dbReference type="EMBL" id="KAH7310722.1"/>
    </source>
</evidence>
<keyword evidence="4" id="KW-0804">Transcription</keyword>
<dbReference type="InterPro" id="IPR001190">
    <property type="entry name" value="SRCR"/>
</dbReference>
<dbReference type="PROSITE" id="PS50287">
    <property type="entry name" value="SRCR_2"/>
    <property type="match status" value="1"/>
</dbReference>
<dbReference type="Gene3D" id="4.10.240.10">
    <property type="entry name" value="Zn(2)-C6 fungal-type DNA-binding domain"/>
    <property type="match status" value="1"/>
</dbReference>
<feature type="domain" description="Zn(2)-C6 fungal-type" evidence="6">
    <location>
        <begin position="17"/>
        <end position="47"/>
    </location>
</feature>
<dbReference type="EMBL" id="JAGPNK010000012">
    <property type="protein sequence ID" value="KAH7310722.1"/>
    <property type="molecule type" value="Genomic_DNA"/>
</dbReference>
<keyword evidence="1" id="KW-0479">Metal-binding</keyword>
<keyword evidence="9" id="KW-1185">Reference proteome</keyword>
<keyword evidence="2" id="KW-0862">Zinc</keyword>
<dbReference type="OrthoDB" id="5355161at2759"/>
<dbReference type="InterPro" id="IPR001138">
    <property type="entry name" value="Zn2Cys6_DnaBD"/>
</dbReference>
<dbReference type="GO" id="GO:0000981">
    <property type="term" value="F:DNA-binding transcription factor activity, RNA polymerase II-specific"/>
    <property type="evidence" value="ECO:0007669"/>
    <property type="project" value="InterPro"/>
</dbReference>
<dbReference type="CDD" id="cd00067">
    <property type="entry name" value="GAL4"/>
    <property type="match status" value="1"/>
</dbReference>
<dbReference type="Pfam" id="PF00172">
    <property type="entry name" value="Zn_clus"/>
    <property type="match status" value="1"/>
</dbReference>
<evidence type="ECO:0000259" key="7">
    <source>
        <dbReference type="PROSITE" id="PS50287"/>
    </source>
</evidence>
<dbReference type="PROSITE" id="PS50048">
    <property type="entry name" value="ZN2_CY6_FUNGAL_2"/>
    <property type="match status" value="1"/>
</dbReference>
<dbReference type="AlphaFoldDB" id="A0A8K0SNP1"/>
<keyword evidence="3" id="KW-0805">Transcription regulation</keyword>
<sequence>MTQTRSDEQPQAQKQAACVACSKAKRRCSKHLPACHRCLSKKLDCAYPVTVAMVSSSATSLTNGTARHDLSTSDASLVSPLLPDGSLSLGGPPGPVTPRAARLDLQNLWFLKFDSWQIDSDDLDDNRITYPDSGIDYFLGSIKKWLDQWTRENHCAFIHQRLYGTNLPAPLQYAYATWLAYRASTGSANKKIAIDMALRWSRNLVQEQSIYQGIEDDALDLITHLSRTQTLFIFQMICLFDGDIRARSQAETHSSTLVKWCDAAMRRAAIDVASGPSPSPGESINEPEITQLRAHNTPASTWKAWILSESIRRVWILATLTEAAFLIKKQGFSMCPGSIGFTCRSGVWDSLCHQAWLACIQSESTVDIPRFCKGLYRLMDVAIPTDADEFALVLLAYGKGKETLDEWLAFGRQEIAQY</sequence>
<evidence type="ECO:0000259" key="6">
    <source>
        <dbReference type="PROSITE" id="PS50048"/>
    </source>
</evidence>
<gene>
    <name evidence="8" type="ORF">B0I35DRAFT_439588</name>
</gene>
<dbReference type="PANTHER" id="PTHR47660">
    <property type="entry name" value="TRANSCRIPTION FACTOR WITH C2H2 AND ZN(2)-CYS(6) DNA BINDING DOMAIN (EUROFUNG)-RELATED-RELATED"/>
    <property type="match status" value="1"/>
</dbReference>
<comment type="caution">
    <text evidence="8">The sequence shown here is derived from an EMBL/GenBank/DDBJ whole genome shotgun (WGS) entry which is preliminary data.</text>
</comment>
<evidence type="ECO:0000256" key="2">
    <source>
        <dbReference type="ARBA" id="ARBA00022833"/>
    </source>
</evidence>
<evidence type="ECO:0000256" key="4">
    <source>
        <dbReference type="ARBA" id="ARBA00023163"/>
    </source>
</evidence>
<evidence type="ECO:0000256" key="3">
    <source>
        <dbReference type="ARBA" id="ARBA00023015"/>
    </source>
</evidence>
<evidence type="ECO:0000256" key="5">
    <source>
        <dbReference type="ARBA" id="ARBA00023242"/>
    </source>
</evidence>
<dbReference type="InterPro" id="IPR036864">
    <property type="entry name" value="Zn2-C6_fun-type_DNA-bd_sf"/>
</dbReference>
<dbReference type="GO" id="GO:0016020">
    <property type="term" value="C:membrane"/>
    <property type="evidence" value="ECO:0007669"/>
    <property type="project" value="InterPro"/>
</dbReference>
<reference evidence="8" key="1">
    <citation type="journal article" date="2021" name="Nat. Commun.">
        <title>Genetic determinants of endophytism in the Arabidopsis root mycobiome.</title>
        <authorList>
            <person name="Mesny F."/>
            <person name="Miyauchi S."/>
            <person name="Thiergart T."/>
            <person name="Pickel B."/>
            <person name="Atanasova L."/>
            <person name="Karlsson M."/>
            <person name="Huettel B."/>
            <person name="Barry K.W."/>
            <person name="Haridas S."/>
            <person name="Chen C."/>
            <person name="Bauer D."/>
            <person name="Andreopoulos W."/>
            <person name="Pangilinan J."/>
            <person name="LaButti K."/>
            <person name="Riley R."/>
            <person name="Lipzen A."/>
            <person name="Clum A."/>
            <person name="Drula E."/>
            <person name="Henrissat B."/>
            <person name="Kohler A."/>
            <person name="Grigoriev I.V."/>
            <person name="Martin F.M."/>
            <person name="Hacquard S."/>
        </authorList>
    </citation>
    <scope>NUCLEOTIDE SEQUENCE</scope>
    <source>
        <strain evidence="8">MPI-CAGE-CH-0235</strain>
    </source>
</reference>
<name>A0A8K0SNP1_9HYPO</name>
<evidence type="ECO:0000256" key="1">
    <source>
        <dbReference type="ARBA" id="ARBA00022723"/>
    </source>
</evidence>